<reference evidence="1 2" key="1">
    <citation type="submission" date="2021-03" db="EMBL/GenBank/DDBJ databases">
        <title>Sneathiella sp. CAU 1612 isolated from Kang Won-do.</title>
        <authorList>
            <person name="Kim W."/>
        </authorList>
    </citation>
    <scope>NUCLEOTIDE SEQUENCE [LARGE SCALE GENOMIC DNA]</scope>
    <source>
        <strain evidence="1 2">CAU 1612</strain>
    </source>
</reference>
<keyword evidence="2" id="KW-1185">Reference proteome</keyword>
<dbReference type="Proteomes" id="UP000664761">
    <property type="component" value="Unassembled WGS sequence"/>
</dbReference>
<dbReference type="Gene3D" id="3.40.50.300">
    <property type="entry name" value="P-loop containing nucleotide triphosphate hydrolases"/>
    <property type="match status" value="1"/>
</dbReference>
<evidence type="ECO:0000313" key="1">
    <source>
        <dbReference type="EMBL" id="MBO0334921.1"/>
    </source>
</evidence>
<organism evidence="1 2">
    <name type="scientific">Sneathiella sedimenti</name>
    <dbReference type="NCBI Taxonomy" id="2816034"/>
    <lineage>
        <taxon>Bacteria</taxon>
        <taxon>Pseudomonadati</taxon>
        <taxon>Pseudomonadota</taxon>
        <taxon>Alphaproteobacteria</taxon>
        <taxon>Sneathiellales</taxon>
        <taxon>Sneathiellaceae</taxon>
        <taxon>Sneathiella</taxon>
    </lineage>
</organism>
<dbReference type="PANTHER" id="PTHR36978:SF4">
    <property type="entry name" value="P-LOOP CONTAINING NUCLEOSIDE TRIPHOSPHATE HYDROLASE PROTEIN"/>
    <property type="match status" value="1"/>
</dbReference>
<dbReference type="InterPro" id="IPR027417">
    <property type="entry name" value="P-loop_NTPase"/>
</dbReference>
<evidence type="ECO:0000313" key="2">
    <source>
        <dbReference type="Proteomes" id="UP000664761"/>
    </source>
</evidence>
<dbReference type="SUPFAM" id="SSF52540">
    <property type="entry name" value="P-loop containing nucleoside triphosphate hydrolases"/>
    <property type="match status" value="1"/>
</dbReference>
<dbReference type="Pfam" id="PF17784">
    <property type="entry name" value="Sulfotransfer_4"/>
    <property type="match status" value="1"/>
</dbReference>
<comment type="caution">
    <text evidence="1">The sequence shown here is derived from an EMBL/GenBank/DDBJ whole genome shotgun (WGS) entry which is preliminary data.</text>
</comment>
<accession>A0ABS3F8S5</accession>
<name>A0ABS3F8S5_9PROT</name>
<evidence type="ECO:0008006" key="3">
    <source>
        <dbReference type="Google" id="ProtNLM"/>
    </source>
</evidence>
<dbReference type="RefSeq" id="WP_207047237.1">
    <property type="nucleotide sequence ID" value="NZ_JAFLNC010000005.1"/>
</dbReference>
<dbReference type="InterPro" id="IPR040632">
    <property type="entry name" value="Sulfotransfer_4"/>
</dbReference>
<protein>
    <recommendedName>
        <fullName evidence="3">Sulfotransferase family protein</fullName>
    </recommendedName>
</protein>
<proteinExistence type="predicted"/>
<dbReference type="EMBL" id="JAFLNC010000005">
    <property type="protein sequence ID" value="MBO0334921.1"/>
    <property type="molecule type" value="Genomic_DNA"/>
</dbReference>
<dbReference type="PANTHER" id="PTHR36978">
    <property type="entry name" value="P-LOOP CONTAINING NUCLEOTIDE TRIPHOSPHATE HYDROLASE"/>
    <property type="match status" value="1"/>
</dbReference>
<sequence length="207" mass="23224">MPINVIGVGVGRTGTYSLKLAINQIGLGPCHHMEEVLHNLSVQVPLWSAAAKGAPDWMAIYEGYESAVDWPTAGFFRELYATYPTAKFILTHRTPESWAQSFSQTIYRLLAERDQAPEELQEWLDMTSEVIGKTGFPSGLSEADLREAFIAHNEAVVARIPADQLLVYQVKDGWKPLCDFLDVPVPDDLFPRTNDRAEFWDRVSGKI</sequence>
<gene>
    <name evidence="1" type="ORF">J0X12_14945</name>
</gene>